<dbReference type="GO" id="GO:0031405">
    <property type="term" value="F:lipoic acid binding"/>
    <property type="evidence" value="ECO:0007669"/>
    <property type="project" value="TreeGrafter"/>
</dbReference>
<dbReference type="InterPro" id="IPR050743">
    <property type="entry name" value="2-oxoacid_DH_E2_comp"/>
</dbReference>
<gene>
    <name evidence="10" type="ORF">AXK11_08140</name>
</gene>
<dbReference type="PANTHER" id="PTHR43178">
    <property type="entry name" value="DIHYDROLIPOAMIDE ACETYLTRANSFERASE COMPONENT OF PYRUVATE DEHYDROGENASE COMPLEX"/>
    <property type="match status" value="1"/>
</dbReference>
<dbReference type="InterPro" id="IPR003016">
    <property type="entry name" value="2-oxoA_DH_lipoyl-BS"/>
</dbReference>
<evidence type="ECO:0000256" key="1">
    <source>
        <dbReference type="ARBA" id="ARBA00001938"/>
    </source>
</evidence>
<dbReference type="AlphaFoldDB" id="A0A139SJ69"/>
<name>A0A139SJ69_9BACT</name>
<comment type="cofactor">
    <cofactor evidence="1">
        <name>(R)-lipoate</name>
        <dbReference type="ChEBI" id="CHEBI:83088"/>
    </cofactor>
</comment>
<evidence type="ECO:0000256" key="7">
    <source>
        <dbReference type="SAM" id="MobiDB-lite"/>
    </source>
</evidence>
<keyword evidence="5" id="KW-0450">Lipoyl</keyword>
<reference evidence="11" key="1">
    <citation type="submission" date="2016-02" db="EMBL/GenBank/DDBJ databases">
        <authorList>
            <person name="Sanders J.G."/>
            <person name="Lin J.Y."/>
            <person name="Wertz J.T."/>
            <person name="Russell J.A."/>
            <person name="Moreau C.S."/>
            <person name="Powell S."/>
        </authorList>
    </citation>
    <scope>NUCLEOTIDE SEQUENCE [LARGE SCALE GENOMIC DNA]</scope>
    <source>
        <strain evidence="11">CAG34</strain>
    </source>
</reference>
<evidence type="ECO:0000256" key="3">
    <source>
        <dbReference type="ARBA" id="ARBA00011484"/>
    </source>
</evidence>
<dbReference type="PROSITE" id="PS51826">
    <property type="entry name" value="PSBD"/>
    <property type="match status" value="1"/>
</dbReference>
<dbReference type="Gene3D" id="4.10.320.10">
    <property type="entry name" value="E3-binding domain"/>
    <property type="match status" value="1"/>
</dbReference>
<feature type="region of interest" description="Disordered" evidence="7">
    <location>
        <begin position="135"/>
        <end position="156"/>
    </location>
</feature>
<evidence type="ECO:0000313" key="11">
    <source>
        <dbReference type="Proteomes" id="UP000070058"/>
    </source>
</evidence>
<dbReference type="SUPFAM" id="SSF47005">
    <property type="entry name" value="Peripheral subunit-binding domain of 2-oxo acid dehydrogenase complex"/>
    <property type="match status" value="1"/>
</dbReference>
<sequence length="156" mass="16055">MASFIIDVPVPSMGATATELNVIIIKVQAGDAVTKGQRLADLESDKSTFEFESPCDGTIHAVIGKPGATMQSGDPFVQIETSDESLRHLESKTAKAAGAGGTAAGAAGALIWTPKATRLAQEAGLDPATITDITATGPGNRVSGDDVQRYLSARRS</sequence>
<dbReference type="SUPFAM" id="SSF51230">
    <property type="entry name" value="Single hybrid motif"/>
    <property type="match status" value="1"/>
</dbReference>
<comment type="subunit">
    <text evidence="3">Forms a 24-polypeptide structural core with octahedral symmetry.</text>
</comment>
<dbReference type="Gene3D" id="2.40.50.100">
    <property type="match status" value="1"/>
</dbReference>
<dbReference type="PROSITE" id="PS50968">
    <property type="entry name" value="BIOTINYL_LIPOYL"/>
    <property type="match status" value="1"/>
</dbReference>
<dbReference type="Pfam" id="PF02817">
    <property type="entry name" value="E3_binding"/>
    <property type="match status" value="1"/>
</dbReference>
<evidence type="ECO:0000256" key="5">
    <source>
        <dbReference type="ARBA" id="ARBA00022823"/>
    </source>
</evidence>
<keyword evidence="11" id="KW-1185">Reference proteome</keyword>
<dbReference type="RefSeq" id="WP_068631093.1">
    <property type="nucleotide sequence ID" value="NZ_LSZQ01000060.1"/>
</dbReference>
<dbReference type="PROSITE" id="PS00189">
    <property type="entry name" value="LIPOYL"/>
    <property type="match status" value="1"/>
</dbReference>
<proteinExistence type="inferred from homology"/>
<dbReference type="EMBL" id="LSZQ01000060">
    <property type="protein sequence ID" value="KXU34622.1"/>
    <property type="molecule type" value="Genomic_DNA"/>
</dbReference>
<comment type="caution">
    <text evidence="10">The sequence shown here is derived from an EMBL/GenBank/DDBJ whole genome shotgun (WGS) entry which is preliminary data.</text>
</comment>
<organism evidence="10 11">
    <name type="scientific">Cephaloticoccus primus</name>
    <dbReference type="NCBI Taxonomy" id="1548207"/>
    <lineage>
        <taxon>Bacteria</taxon>
        <taxon>Pseudomonadati</taxon>
        <taxon>Verrucomicrobiota</taxon>
        <taxon>Opitutia</taxon>
        <taxon>Opitutales</taxon>
        <taxon>Opitutaceae</taxon>
        <taxon>Cephaloticoccus</taxon>
    </lineage>
</organism>
<keyword evidence="6" id="KW-0012">Acyltransferase</keyword>
<evidence type="ECO:0000313" key="10">
    <source>
        <dbReference type="EMBL" id="KXU34622.1"/>
    </source>
</evidence>
<evidence type="ECO:0000256" key="4">
    <source>
        <dbReference type="ARBA" id="ARBA00022679"/>
    </source>
</evidence>
<dbReference type="OrthoDB" id="7258021at2"/>
<comment type="similarity">
    <text evidence="2">Belongs to the 2-oxoacid dehydrogenase family.</text>
</comment>
<feature type="domain" description="Peripheral subunit-binding (PSBD)" evidence="9">
    <location>
        <begin position="111"/>
        <end position="151"/>
    </location>
</feature>
<evidence type="ECO:0000256" key="2">
    <source>
        <dbReference type="ARBA" id="ARBA00007317"/>
    </source>
</evidence>
<dbReference type="CDD" id="cd06849">
    <property type="entry name" value="lipoyl_domain"/>
    <property type="match status" value="1"/>
</dbReference>
<evidence type="ECO:0000259" key="9">
    <source>
        <dbReference type="PROSITE" id="PS51826"/>
    </source>
</evidence>
<dbReference type="InterPro" id="IPR000089">
    <property type="entry name" value="Biotin_lipoyl"/>
</dbReference>
<dbReference type="STRING" id="1548207.AXK11_08140"/>
<feature type="domain" description="Lipoyl-binding" evidence="8">
    <location>
        <begin position="5"/>
        <end position="80"/>
    </location>
</feature>
<evidence type="ECO:0000259" key="8">
    <source>
        <dbReference type="PROSITE" id="PS50968"/>
    </source>
</evidence>
<accession>A0A139SJ69</accession>
<dbReference type="InterPro" id="IPR036625">
    <property type="entry name" value="E3-bd_dom_sf"/>
</dbReference>
<dbReference type="Pfam" id="PF00364">
    <property type="entry name" value="Biotin_lipoyl"/>
    <property type="match status" value="1"/>
</dbReference>
<dbReference type="GO" id="GO:0005737">
    <property type="term" value="C:cytoplasm"/>
    <property type="evidence" value="ECO:0007669"/>
    <property type="project" value="TreeGrafter"/>
</dbReference>
<dbReference type="Proteomes" id="UP000070058">
    <property type="component" value="Unassembled WGS sequence"/>
</dbReference>
<evidence type="ECO:0008006" key="12">
    <source>
        <dbReference type="Google" id="ProtNLM"/>
    </source>
</evidence>
<dbReference type="PANTHER" id="PTHR43178:SF5">
    <property type="entry name" value="LIPOAMIDE ACYLTRANSFERASE COMPONENT OF BRANCHED-CHAIN ALPHA-KETO ACID DEHYDROGENASE COMPLEX, MITOCHONDRIAL"/>
    <property type="match status" value="1"/>
</dbReference>
<evidence type="ECO:0000256" key="6">
    <source>
        <dbReference type="ARBA" id="ARBA00023315"/>
    </source>
</evidence>
<dbReference type="GO" id="GO:0016407">
    <property type="term" value="F:acetyltransferase activity"/>
    <property type="evidence" value="ECO:0007669"/>
    <property type="project" value="TreeGrafter"/>
</dbReference>
<keyword evidence="4" id="KW-0808">Transferase</keyword>
<dbReference type="InterPro" id="IPR011053">
    <property type="entry name" value="Single_hybrid_motif"/>
</dbReference>
<protein>
    <recommendedName>
        <fullName evidence="12">Lipoyl-binding domain-containing protein</fullName>
    </recommendedName>
</protein>
<dbReference type="InterPro" id="IPR004167">
    <property type="entry name" value="PSBD"/>
</dbReference>